<accession>A0A3L6FQN7</accession>
<evidence type="ECO:0000259" key="7">
    <source>
        <dbReference type="PROSITE" id="PS51297"/>
    </source>
</evidence>
<organism evidence="8 9">
    <name type="scientific">Zea mays</name>
    <name type="common">Maize</name>
    <dbReference type="NCBI Taxonomy" id="4577"/>
    <lineage>
        <taxon>Eukaryota</taxon>
        <taxon>Viridiplantae</taxon>
        <taxon>Streptophyta</taxon>
        <taxon>Embryophyta</taxon>
        <taxon>Tracheophyta</taxon>
        <taxon>Spermatophyta</taxon>
        <taxon>Magnoliopsida</taxon>
        <taxon>Liliopsida</taxon>
        <taxon>Poales</taxon>
        <taxon>Poaceae</taxon>
        <taxon>PACMAD clade</taxon>
        <taxon>Panicoideae</taxon>
        <taxon>Andropogonodae</taxon>
        <taxon>Andropogoneae</taxon>
        <taxon>Tripsacinae</taxon>
        <taxon>Zea</taxon>
    </lineage>
</organism>
<dbReference type="AlphaFoldDB" id="A0A3L6FQN7"/>
<dbReference type="PROSITE" id="PS51297">
    <property type="entry name" value="K_BOX"/>
    <property type="match status" value="1"/>
</dbReference>
<dbReference type="GO" id="GO:0005634">
    <property type="term" value="C:nucleus"/>
    <property type="evidence" value="ECO:0007669"/>
    <property type="project" value="UniProtKB-SubCell"/>
</dbReference>
<evidence type="ECO:0000256" key="3">
    <source>
        <dbReference type="ARBA" id="ARBA00023125"/>
    </source>
</evidence>
<dbReference type="Pfam" id="PF01486">
    <property type="entry name" value="K-box"/>
    <property type="match status" value="1"/>
</dbReference>
<keyword evidence="2" id="KW-0805">Transcription regulation</keyword>
<name>A0A3L6FQN7_MAIZE</name>
<dbReference type="PROSITE" id="PS00350">
    <property type="entry name" value="MADS_BOX_1"/>
    <property type="match status" value="1"/>
</dbReference>
<evidence type="ECO:0000313" key="9">
    <source>
        <dbReference type="Proteomes" id="UP000251960"/>
    </source>
</evidence>
<keyword evidence="5" id="KW-0539">Nucleus</keyword>
<dbReference type="PROSITE" id="PS50066">
    <property type="entry name" value="MADS_BOX_2"/>
    <property type="match status" value="1"/>
</dbReference>
<dbReference type="PRINTS" id="PR00404">
    <property type="entry name" value="MADSDOMAIN"/>
</dbReference>
<dbReference type="PANTHER" id="PTHR48019">
    <property type="entry name" value="SERUM RESPONSE FACTOR HOMOLOG"/>
    <property type="match status" value="1"/>
</dbReference>
<gene>
    <name evidence="8" type="ORF">Zm00014a_028707</name>
</gene>
<dbReference type="CDD" id="cd00265">
    <property type="entry name" value="MADS_MEF2_like"/>
    <property type="match status" value="1"/>
</dbReference>
<proteinExistence type="predicted"/>
<dbReference type="ExpressionAtlas" id="A0A3L6FQN7">
    <property type="expression patterns" value="baseline and differential"/>
</dbReference>
<protein>
    <submittedName>
        <fullName evidence="8">MADS-box transcription factor 31</fullName>
    </submittedName>
</protein>
<dbReference type="InterPro" id="IPR050142">
    <property type="entry name" value="MADS-box/MEF2_TF"/>
</dbReference>
<dbReference type="Proteomes" id="UP000251960">
    <property type="component" value="Chromosome 2"/>
</dbReference>
<feature type="domain" description="MADS-box" evidence="6">
    <location>
        <begin position="21"/>
        <end position="81"/>
    </location>
</feature>
<keyword evidence="3" id="KW-0238">DNA-binding</keyword>
<evidence type="ECO:0000313" key="8">
    <source>
        <dbReference type="EMBL" id="PWZ36771.1"/>
    </source>
</evidence>
<comment type="subcellular location">
    <subcellularLocation>
        <location evidence="1">Nucleus</location>
    </subcellularLocation>
</comment>
<feature type="domain" description="K-box" evidence="7">
    <location>
        <begin position="134"/>
        <end position="235"/>
    </location>
</feature>
<comment type="caution">
    <text evidence="8">The sequence shown here is derived from an EMBL/GenBank/DDBJ whole genome shotgun (WGS) entry which is preliminary data.</text>
</comment>
<dbReference type="GO" id="GO:0003700">
    <property type="term" value="F:DNA-binding transcription factor activity"/>
    <property type="evidence" value="ECO:0007669"/>
    <property type="project" value="InterPro"/>
</dbReference>
<dbReference type="GO" id="GO:0000977">
    <property type="term" value="F:RNA polymerase II transcription regulatory region sequence-specific DNA binding"/>
    <property type="evidence" value="ECO:0007669"/>
    <property type="project" value="InterPro"/>
</dbReference>
<keyword evidence="4" id="KW-0804">Transcription</keyword>
<dbReference type="EMBL" id="NCVQ01000003">
    <property type="protein sequence ID" value="PWZ36771.1"/>
    <property type="molecule type" value="Genomic_DNA"/>
</dbReference>
<dbReference type="SMART" id="SM00432">
    <property type="entry name" value="MADS"/>
    <property type="match status" value="1"/>
</dbReference>
<reference evidence="8 9" key="1">
    <citation type="journal article" date="2018" name="Nat. Genet.">
        <title>Extensive intraspecific gene order and gene structural variations between Mo17 and other maize genomes.</title>
        <authorList>
            <person name="Sun S."/>
            <person name="Zhou Y."/>
            <person name="Chen J."/>
            <person name="Shi J."/>
            <person name="Zhao H."/>
            <person name="Zhao H."/>
            <person name="Song W."/>
            <person name="Zhang M."/>
            <person name="Cui Y."/>
            <person name="Dong X."/>
            <person name="Liu H."/>
            <person name="Ma X."/>
            <person name="Jiao Y."/>
            <person name="Wang B."/>
            <person name="Wei X."/>
            <person name="Stein J.C."/>
            <person name="Glaubitz J.C."/>
            <person name="Lu F."/>
            <person name="Yu G."/>
            <person name="Liang C."/>
            <person name="Fengler K."/>
            <person name="Li B."/>
            <person name="Rafalski A."/>
            <person name="Schnable P.S."/>
            <person name="Ware D.H."/>
            <person name="Buckler E.S."/>
            <person name="Lai J."/>
        </authorList>
    </citation>
    <scope>NUCLEOTIDE SEQUENCE [LARGE SCALE GENOMIC DNA]</scope>
    <source>
        <strain evidence="9">cv. Missouri 17</strain>
        <tissue evidence="8">Seedling</tissue>
    </source>
</reference>
<evidence type="ECO:0000256" key="5">
    <source>
        <dbReference type="ARBA" id="ARBA00023242"/>
    </source>
</evidence>
<dbReference type="InterPro" id="IPR036879">
    <property type="entry name" value="TF_MADSbox_sf"/>
</dbReference>
<evidence type="ECO:0000259" key="6">
    <source>
        <dbReference type="PROSITE" id="PS50066"/>
    </source>
</evidence>
<dbReference type="InterPro" id="IPR002100">
    <property type="entry name" value="TF_MADSbox"/>
</dbReference>
<sequence length="308" mass="35146">MFTAYVLVGCIEEWKHQAVPMGRGKVELKKIENPTNRQVTFSKRRMGLFKKANELAILCDAQIGVIIFSGSGRMYEYSSPPWRIASVFDRYLKAPSTRFEEMDIQQVRSLESRCCNLCFPVMYNHLMFAPSFPIKKIVQEMTRMKDERNRLRMIMAQYMAEDLASFSAQDLSNLEQQIEFSLYKVRLRKQELLDQQLLEIHQREMHMPAEQGGYLCLMNPAAAIASGQHQQAGEMVGINPRPFPWWDVGASGSGSGSGSQSQQLLLHGRDAAESSMTALGLSPQLHGYRLQPRQPNLQQDADVHGWLW</sequence>
<dbReference type="GO" id="GO:0045944">
    <property type="term" value="P:positive regulation of transcription by RNA polymerase II"/>
    <property type="evidence" value="ECO:0007669"/>
    <property type="project" value="InterPro"/>
</dbReference>
<evidence type="ECO:0000256" key="2">
    <source>
        <dbReference type="ARBA" id="ARBA00023015"/>
    </source>
</evidence>
<dbReference type="InterPro" id="IPR002487">
    <property type="entry name" value="TF_Kbox"/>
</dbReference>
<dbReference type="GO" id="GO:0046983">
    <property type="term" value="F:protein dimerization activity"/>
    <property type="evidence" value="ECO:0007669"/>
    <property type="project" value="InterPro"/>
</dbReference>
<dbReference type="Gene3D" id="3.40.1810.10">
    <property type="entry name" value="Transcription factor, MADS-box"/>
    <property type="match status" value="1"/>
</dbReference>
<dbReference type="SUPFAM" id="SSF55455">
    <property type="entry name" value="SRF-like"/>
    <property type="match status" value="1"/>
</dbReference>
<dbReference type="InterPro" id="IPR033896">
    <property type="entry name" value="MEF2-like_N"/>
</dbReference>
<evidence type="ECO:0000256" key="4">
    <source>
        <dbReference type="ARBA" id="ARBA00023163"/>
    </source>
</evidence>
<dbReference type="Pfam" id="PF00319">
    <property type="entry name" value="SRF-TF"/>
    <property type="match status" value="1"/>
</dbReference>
<evidence type="ECO:0000256" key="1">
    <source>
        <dbReference type="ARBA" id="ARBA00004123"/>
    </source>
</evidence>